<organism evidence="5 6">
    <name type="scientific">Brassica napus</name>
    <name type="common">Rape</name>
    <dbReference type="NCBI Taxonomy" id="3708"/>
    <lineage>
        <taxon>Eukaryota</taxon>
        <taxon>Viridiplantae</taxon>
        <taxon>Streptophyta</taxon>
        <taxon>Embryophyta</taxon>
        <taxon>Tracheophyta</taxon>
        <taxon>Spermatophyta</taxon>
        <taxon>Magnoliopsida</taxon>
        <taxon>eudicotyledons</taxon>
        <taxon>Gunneridae</taxon>
        <taxon>Pentapetalae</taxon>
        <taxon>rosids</taxon>
        <taxon>malvids</taxon>
        <taxon>Brassicales</taxon>
        <taxon>Brassicaceae</taxon>
        <taxon>Brassiceae</taxon>
        <taxon>Brassica</taxon>
    </lineage>
</organism>
<dbReference type="Pfam" id="PF13041">
    <property type="entry name" value="PPR_2"/>
    <property type="match status" value="3"/>
</dbReference>
<evidence type="ECO:0000313" key="5">
    <source>
        <dbReference type="EMBL" id="KAH0899551.1"/>
    </source>
</evidence>
<dbReference type="Pfam" id="PF13837">
    <property type="entry name" value="Myb_DNA-bind_4"/>
    <property type="match status" value="1"/>
</dbReference>
<sequence>MFVSSEKPRSPIDFYKDDDDNNNPSSPTSRDINMMIDGDLQPPPHHQHQHQILLGDNSSSEDHEINNKAPKKRAETWVQDETRILIALRREMDGLFNTSKSNKHLWEEISSKMREKGFDRSPAMCTDKWRNLLKEFKKAAKDQQVSGKMSHYKEIEDLLRERSKKVATSYKSVTAPSKVDSFMQFTDKGFEDTGISFASVEANGRPTLNLERQLDHDGHPLAIASADVDTANGVPPWNWREPAGNGKSSDGQPFVGKIITVKYGDYTRRVGIDGTAEAIKEAIRSAFRFRTRRAFWLEDEEQVVRSLDRDMPLGNYTLHVDEGIAVRVCHYDESDPLPVHQEEKVFYTEEDYREFLGRRGWTCLREFDGGFRNIESMVRNVDSMDDLQPGVLYPSLLESSLHSFPKLSSTHCHAIKHGYITDVYISNRVLDSYVKSDFLGHAHNLFDEMPHRDTVSWNTMISGYTSSGKLNNAWCLFTGMRRSGSDADGYSFSRLLKGVASAKRFDLGEQVHSLVIKRGYESNVYVGSALVDMYAKCERVEDAFEAFREISEANSVSWNALIGGFVQVRDVETAFWLFGCMEMMMMDDGTFAPLLTLLDDPLLCNLLKEVHGKVLKLGLEKEITICNAMVRSYADCGSVSDAKRVFDGLGGSKDLITWNSMLAGFSKLEQKDSAFELFIEMLRTRNEIDVYTYTSIISTCCGEEHQVFGRSLHCLVIKKGLKQVTSVSNALISMYIQFPTCAMNDALSLFESLEAKDLVSWNSVLTGLSQKGPSEDAVKFFTYLRSLNTEVDDYAFSAVLRSCSDLATLQLGQQVHALAIKSSFESNEFVASSLILMYSKCGVIQNARKCFEKISSTHSTVVWNAMILGYAQHGSGQVSLSLFSQMCNQNVKLDHVTFTAVLTACSHSGLVQEGLKLLRLMEPVYKIQPRMEHYAAAVDLLGRAGLVKEAKELIESMPLSPDPMVLKTFLGVCRACGEIEMATQVANHLLEMEPDDHFTYVSLSHMYSDAKKWEEKASVKKVMKERGVKKVPGWSWIEIRNEVCAFNAEDRSHPLCEEIYLMVEDLTQEMKWFETDNEFDEQASLLDVNHS</sequence>
<evidence type="ECO:0000313" key="6">
    <source>
        <dbReference type="Proteomes" id="UP000824890"/>
    </source>
</evidence>
<dbReference type="PANTHER" id="PTHR47926:SF372">
    <property type="entry name" value="PENTATRICOPEPTIDE REPEAT-CONTAINING PROTEIN"/>
    <property type="match status" value="1"/>
</dbReference>
<evidence type="ECO:0000256" key="2">
    <source>
        <dbReference type="PROSITE-ProRule" id="PRU00708"/>
    </source>
</evidence>
<dbReference type="Pfam" id="PF26214">
    <property type="entry name" value="Ubiquitin_GT-1"/>
    <property type="match status" value="2"/>
</dbReference>
<dbReference type="SMART" id="SM00717">
    <property type="entry name" value="SANT"/>
    <property type="match status" value="1"/>
</dbReference>
<dbReference type="PROSITE" id="PS50090">
    <property type="entry name" value="MYB_LIKE"/>
    <property type="match status" value="1"/>
</dbReference>
<dbReference type="Pfam" id="PF01535">
    <property type="entry name" value="PPR"/>
    <property type="match status" value="6"/>
</dbReference>
<feature type="repeat" description="PPR" evidence="2">
    <location>
        <begin position="859"/>
        <end position="893"/>
    </location>
</feature>
<feature type="repeat" description="PPR" evidence="2">
    <location>
        <begin position="453"/>
        <end position="487"/>
    </location>
</feature>
<dbReference type="EMBL" id="JAGKQM010000012">
    <property type="protein sequence ID" value="KAH0899551.1"/>
    <property type="molecule type" value="Genomic_DNA"/>
</dbReference>
<dbReference type="PROSITE" id="PS51375">
    <property type="entry name" value="PPR"/>
    <property type="match status" value="5"/>
</dbReference>
<feature type="repeat" description="PPR" evidence="2">
    <location>
        <begin position="996"/>
        <end position="1030"/>
    </location>
</feature>
<proteinExistence type="predicted"/>
<reference evidence="5 6" key="1">
    <citation type="submission" date="2021-05" db="EMBL/GenBank/DDBJ databases">
        <title>Genome Assembly of Synthetic Allotetraploid Brassica napus Reveals Homoeologous Exchanges between Subgenomes.</title>
        <authorList>
            <person name="Davis J.T."/>
        </authorList>
    </citation>
    <scope>NUCLEOTIDE SEQUENCE [LARGE SCALE GENOMIC DNA]</scope>
    <source>
        <strain evidence="6">cv. Da-Ae</strain>
        <tissue evidence="5">Seedling</tissue>
    </source>
</reference>
<dbReference type="InterPro" id="IPR011990">
    <property type="entry name" value="TPR-like_helical_dom_sf"/>
</dbReference>
<dbReference type="Gene3D" id="1.25.40.10">
    <property type="entry name" value="Tetratricopeptide repeat domain"/>
    <property type="match status" value="5"/>
</dbReference>
<dbReference type="SUPFAM" id="SSF48452">
    <property type="entry name" value="TPR-like"/>
    <property type="match status" value="1"/>
</dbReference>
<feature type="domain" description="Myb-like" evidence="4">
    <location>
        <begin position="69"/>
        <end position="133"/>
    </location>
</feature>
<dbReference type="InterPro" id="IPR044822">
    <property type="entry name" value="Myb_DNA-bind_4"/>
</dbReference>
<dbReference type="Proteomes" id="UP000824890">
    <property type="component" value="Unassembled WGS sequence"/>
</dbReference>
<evidence type="ECO:0000259" key="4">
    <source>
        <dbReference type="PROSITE" id="PS50090"/>
    </source>
</evidence>
<feature type="region of interest" description="Disordered" evidence="3">
    <location>
        <begin position="1"/>
        <end position="50"/>
    </location>
</feature>
<dbReference type="NCBIfam" id="TIGR00756">
    <property type="entry name" value="PPR"/>
    <property type="match status" value="2"/>
</dbReference>
<dbReference type="Pfam" id="PF20431">
    <property type="entry name" value="E_motif"/>
    <property type="match status" value="1"/>
</dbReference>
<feature type="repeat" description="PPR" evidence="2">
    <location>
        <begin position="757"/>
        <end position="791"/>
    </location>
</feature>
<evidence type="ECO:0000256" key="1">
    <source>
        <dbReference type="ARBA" id="ARBA00022737"/>
    </source>
</evidence>
<keyword evidence="1" id="KW-0677">Repeat</keyword>
<name>A0ABQ8B425_BRANA</name>
<protein>
    <recommendedName>
        <fullName evidence="4">Myb-like domain-containing protein</fullName>
    </recommendedName>
</protein>
<dbReference type="InterPro" id="IPR002885">
    <property type="entry name" value="PPR_rpt"/>
</dbReference>
<dbReference type="InterPro" id="IPR046960">
    <property type="entry name" value="PPR_At4g14850-like_plant"/>
</dbReference>
<accession>A0ABQ8B425</accession>
<dbReference type="CDD" id="cd12203">
    <property type="entry name" value="GT1"/>
    <property type="match status" value="1"/>
</dbReference>
<dbReference type="InterPro" id="IPR001005">
    <property type="entry name" value="SANT/Myb"/>
</dbReference>
<comment type="caution">
    <text evidence="5">The sequence shown here is derived from an EMBL/GenBank/DDBJ whole genome shotgun (WGS) entry which is preliminary data.</text>
</comment>
<dbReference type="Gene3D" id="1.10.10.60">
    <property type="entry name" value="Homeodomain-like"/>
    <property type="match status" value="1"/>
</dbReference>
<keyword evidence="6" id="KW-1185">Reference proteome</keyword>
<evidence type="ECO:0000256" key="3">
    <source>
        <dbReference type="SAM" id="MobiDB-lite"/>
    </source>
</evidence>
<dbReference type="InterPro" id="IPR058943">
    <property type="entry name" value="GT-1/4_C"/>
</dbReference>
<gene>
    <name evidence="5" type="ORF">HID58_049119</name>
</gene>
<feature type="compositionally biased region" description="Basic and acidic residues" evidence="3">
    <location>
        <begin position="1"/>
        <end position="10"/>
    </location>
</feature>
<feature type="repeat" description="PPR" evidence="2">
    <location>
        <begin position="654"/>
        <end position="688"/>
    </location>
</feature>
<dbReference type="InterPro" id="IPR046848">
    <property type="entry name" value="E_motif"/>
</dbReference>
<dbReference type="PANTHER" id="PTHR47926">
    <property type="entry name" value="PENTATRICOPEPTIDE REPEAT-CONTAINING PROTEIN"/>
    <property type="match status" value="1"/>
</dbReference>